<name>A0A9W6NL42_9ACTN</name>
<dbReference type="PANTHER" id="PTHR12147:SF26">
    <property type="entry name" value="PEPTIDASE M28 DOMAIN-CONTAINING PROTEIN"/>
    <property type="match status" value="1"/>
</dbReference>
<sequence>MIEAKRLREHVEALTAHGPRFEDLPGVPAALRYATDQLSAVGLKVRVERYGRELHEVNLVAEIEGGTSDDAVELCAHWDSVETSPGADDNASGVAGVLEAARALRDADLPARTIRFVLFGGEEAQFDGSAAHQAFITEKTESIVFEMIGFTGAAQRLPEELEDYLEAPERGDFIALVADDNSQGLLARFARHLEVPSLPLVLPEFAKEVAMRSDHVPYWEAGRRSLLVTDTADYRNPHYHRPSDTAETLNYDFAAAVVKAAVRTITTIAQ</sequence>
<dbReference type="SUPFAM" id="SSF53187">
    <property type="entry name" value="Zn-dependent exopeptidases"/>
    <property type="match status" value="1"/>
</dbReference>
<evidence type="ECO:0000259" key="1">
    <source>
        <dbReference type="Pfam" id="PF04389"/>
    </source>
</evidence>
<dbReference type="InterPro" id="IPR045175">
    <property type="entry name" value="M28_fam"/>
</dbReference>
<organism evidence="2 3">
    <name type="scientific">Dactylosporangium matsuzakiense</name>
    <dbReference type="NCBI Taxonomy" id="53360"/>
    <lineage>
        <taxon>Bacteria</taxon>
        <taxon>Bacillati</taxon>
        <taxon>Actinomycetota</taxon>
        <taxon>Actinomycetes</taxon>
        <taxon>Micromonosporales</taxon>
        <taxon>Micromonosporaceae</taxon>
        <taxon>Dactylosporangium</taxon>
    </lineage>
</organism>
<evidence type="ECO:0000313" key="3">
    <source>
        <dbReference type="Proteomes" id="UP001143480"/>
    </source>
</evidence>
<dbReference type="Proteomes" id="UP001143480">
    <property type="component" value="Unassembled WGS sequence"/>
</dbReference>
<dbReference type="GO" id="GO:0008235">
    <property type="term" value="F:metalloexopeptidase activity"/>
    <property type="evidence" value="ECO:0007669"/>
    <property type="project" value="InterPro"/>
</dbReference>
<dbReference type="GO" id="GO:0006508">
    <property type="term" value="P:proteolysis"/>
    <property type="evidence" value="ECO:0007669"/>
    <property type="project" value="InterPro"/>
</dbReference>
<reference evidence="2" key="2">
    <citation type="submission" date="2023-01" db="EMBL/GenBank/DDBJ databases">
        <authorList>
            <person name="Sun Q."/>
            <person name="Evtushenko L."/>
        </authorList>
    </citation>
    <scope>NUCLEOTIDE SEQUENCE</scope>
    <source>
        <strain evidence="2">VKM Ac-1321</strain>
    </source>
</reference>
<dbReference type="EMBL" id="BSFP01000010">
    <property type="protein sequence ID" value="GLL00746.1"/>
    <property type="molecule type" value="Genomic_DNA"/>
</dbReference>
<dbReference type="Pfam" id="PF04389">
    <property type="entry name" value="Peptidase_M28"/>
    <property type="match status" value="1"/>
</dbReference>
<dbReference type="InterPro" id="IPR007484">
    <property type="entry name" value="Peptidase_M28"/>
</dbReference>
<reference evidence="2" key="1">
    <citation type="journal article" date="2014" name="Int. J. Syst. Evol. Microbiol.">
        <title>Complete genome sequence of Corynebacterium casei LMG S-19264T (=DSM 44701T), isolated from a smear-ripened cheese.</title>
        <authorList>
            <consortium name="US DOE Joint Genome Institute (JGI-PGF)"/>
            <person name="Walter F."/>
            <person name="Albersmeier A."/>
            <person name="Kalinowski J."/>
            <person name="Ruckert C."/>
        </authorList>
    </citation>
    <scope>NUCLEOTIDE SEQUENCE</scope>
    <source>
        <strain evidence="2">VKM Ac-1321</strain>
    </source>
</reference>
<evidence type="ECO:0000313" key="2">
    <source>
        <dbReference type="EMBL" id="GLL00746.1"/>
    </source>
</evidence>
<dbReference type="RefSeq" id="WP_223098559.1">
    <property type="nucleotide sequence ID" value="NZ_BAAAXA010000001.1"/>
</dbReference>
<keyword evidence="3" id="KW-1185">Reference proteome</keyword>
<dbReference type="Gene3D" id="3.40.630.10">
    <property type="entry name" value="Zn peptidases"/>
    <property type="match status" value="1"/>
</dbReference>
<feature type="domain" description="Peptidase M28" evidence="1">
    <location>
        <begin position="58"/>
        <end position="261"/>
    </location>
</feature>
<proteinExistence type="predicted"/>
<protein>
    <submittedName>
        <fullName evidence="2">Peptidase M28</fullName>
    </submittedName>
</protein>
<dbReference type="PANTHER" id="PTHR12147">
    <property type="entry name" value="METALLOPEPTIDASE M28 FAMILY MEMBER"/>
    <property type="match status" value="1"/>
</dbReference>
<accession>A0A9W6NL42</accession>
<dbReference type="AlphaFoldDB" id="A0A9W6NL42"/>
<gene>
    <name evidence="2" type="ORF">GCM10017581_024870</name>
</gene>
<comment type="caution">
    <text evidence="2">The sequence shown here is derived from an EMBL/GenBank/DDBJ whole genome shotgun (WGS) entry which is preliminary data.</text>
</comment>